<dbReference type="Pfam" id="PF13374">
    <property type="entry name" value="TPR_10"/>
    <property type="match status" value="1"/>
</dbReference>
<sequence length="451" mass="46261">MKYTHLVTGVFTVLHDPVTGRAVAGHRAVRAALVGAQLAGLVIAGRLAVEDGRMVATGPPDDEHRDDPTGDLVVAAVDGAPHDIRYWGTALGDTVYDRTAQALVDAGVLRRDAARLRAPRWPAADPVRAARARLEIEQRVADPVSFDLPGAVALACLLAVGAGGELAPGSGFVDELVAELPTGPAAVVTALAEVPVRPMPGGGRFAGSRLVVEAAVLQRRADAPAARPGRAALRARHDAAAALVGVGRAGEAVPLLEEVVAEAVHDLGPADPDALTAEGNLAVAYLAAGRPASGVPLLVEVLEEREWSLGADHPLSLTARDVLASVHRSAGRPAEALAHYGPVVEHRTRVLGPGHPDTLVSRLGAGLALADDGDPRAAVAVLTDALRDALAEQGPGHRCTVAIRGALAGCLDLAGRPVEARTEYDRAARDAATGLGPADPDTAALRAVLPR</sequence>
<dbReference type="RefSeq" id="WP_141278703.1">
    <property type="nucleotide sequence ID" value="NZ_BAAARZ010000008.1"/>
</dbReference>
<protein>
    <recommendedName>
        <fullName evidence="7">Tetratricopeptide repeat protein</fullName>
    </recommendedName>
</protein>
<gene>
    <name evidence="5" type="ORF">PHY01_24620</name>
</gene>
<dbReference type="Proteomes" id="UP000320338">
    <property type="component" value="Unassembled WGS sequence"/>
</dbReference>
<dbReference type="GO" id="GO:0012505">
    <property type="term" value="C:endomembrane system"/>
    <property type="evidence" value="ECO:0007669"/>
    <property type="project" value="UniProtKB-ARBA"/>
</dbReference>
<dbReference type="Pfam" id="PF13424">
    <property type="entry name" value="TPR_12"/>
    <property type="match status" value="1"/>
</dbReference>
<keyword evidence="4" id="KW-0472">Membrane</keyword>
<dbReference type="AlphaFoldDB" id="A0A4Y3WQU7"/>
<evidence type="ECO:0000256" key="1">
    <source>
        <dbReference type="ARBA" id="ARBA00004255"/>
    </source>
</evidence>
<evidence type="ECO:0000256" key="4">
    <source>
        <dbReference type="ARBA" id="ARBA00023136"/>
    </source>
</evidence>
<keyword evidence="6" id="KW-1185">Reference proteome</keyword>
<dbReference type="EMBL" id="BJNG01000017">
    <property type="protein sequence ID" value="GEC20179.1"/>
    <property type="molecule type" value="Genomic_DNA"/>
</dbReference>
<evidence type="ECO:0000313" key="6">
    <source>
        <dbReference type="Proteomes" id="UP000320338"/>
    </source>
</evidence>
<evidence type="ECO:0000313" key="5">
    <source>
        <dbReference type="EMBL" id="GEC20179.1"/>
    </source>
</evidence>
<dbReference type="GO" id="GO:0005737">
    <property type="term" value="C:cytoplasm"/>
    <property type="evidence" value="ECO:0007669"/>
    <property type="project" value="UniProtKB-ARBA"/>
</dbReference>
<dbReference type="Pfam" id="PF05719">
    <property type="entry name" value="GPP34"/>
    <property type="match status" value="1"/>
</dbReference>
<evidence type="ECO:0008006" key="7">
    <source>
        <dbReference type="Google" id="ProtNLM"/>
    </source>
</evidence>
<comment type="caution">
    <text evidence="5">The sequence shown here is derived from an EMBL/GenBank/DDBJ whole genome shotgun (WGS) entry which is preliminary data.</text>
</comment>
<proteinExistence type="predicted"/>
<dbReference type="InterPro" id="IPR053137">
    <property type="entry name" value="NLR-like"/>
</dbReference>
<dbReference type="Gene3D" id="1.25.40.10">
    <property type="entry name" value="Tetratricopeptide repeat domain"/>
    <property type="match status" value="1"/>
</dbReference>
<comment type="subcellular location">
    <subcellularLocation>
        <location evidence="1">Golgi apparatus membrane</location>
        <topology evidence="1">Peripheral membrane protein</topology>
        <orientation evidence="1">Cytoplasmic side</orientation>
    </subcellularLocation>
</comment>
<dbReference type="OrthoDB" id="3575674at2"/>
<reference evidence="5 6" key="1">
    <citation type="submission" date="2019-06" db="EMBL/GenBank/DDBJ databases">
        <title>Whole genome shotgun sequence of Pseudonocardia hydrocarbonoxydans NBRC 14498.</title>
        <authorList>
            <person name="Hosoyama A."/>
            <person name="Uohara A."/>
            <person name="Ohji S."/>
            <person name="Ichikawa N."/>
        </authorList>
    </citation>
    <scope>NUCLEOTIDE SEQUENCE [LARGE SCALE GENOMIC DNA]</scope>
    <source>
        <strain evidence="5 6">NBRC 14498</strain>
    </source>
</reference>
<dbReference type="InterPro" id="IPR011990">
    <property type="entry name" value="TPR-like_helical_dom_sf"/>
</dbReference>
<name>A0A4Y3WQU7_9PSEU</name>
<accession>A0A4Y3WQU7</accession>
<keyword evidence="2" id="KW-0333">Golgi apparatus</keyword>
<dbReference type="PANTHER" id="PTHR46082:SF6">
    <property type="entry name" value="AAA+ ATPASE DOMAIN-CONTAINING PROTEIN-RELATED"/>
    <property type="match status" value="1"/>
</dbReference>
<organism evidence="5 6">
    <name type="scientific">Pseudonocardia hydrocarbonoxydans</name>
    <dbReference type="NCBI Taxonomy" id="76726"/>
    <lineage>
        <taxon>Bacteria</taxon>
        <taxon>Bacillati</taxon>
        <taxon>Actinomycetota</taxon>
        <taxon>Actinomycetes</taxon>
        <taxon>Pseudonocardiales</taxon>
        <taxon>Pseudonocardiaceae</taxon>
        <taxon>Pseudonocardia</taxon>
    </lineage>
</organism>
<dbReference type="InterPro" id="IPR038261">
    <property type="entry name" value="GPP34-like_sf"/>
</dbReference>
<keyword evidence="3" id="KW-0446">Lipid-binding</keyword>
<dbReference type="SUPFAM" id="SSF48452">
    <property type="entry name" value="TPR-like"/>
    <property type="match status" value="1"/>
</dbReference>
<dbReference type="PANTHER" id="PTHR46082">
    <property type="entry name" value="ATP/GTP-BINDING PROTEIN-RELATED"/>
    <property type="match status" value="1"/>
</dbReference>
<dbReference type="GO" id="GO:0070273">
    <property type="term" value="F:phosphatidylinositol-4-phosphate binding"/>
    <property type="evidence" value="ECO:0007669"/>
    <property type="project" value="InterPro"/>
</dbReference>
<dbReference type="InterPro" id="IPR008628">
    <property type="entry name" value="GPP34-like"/>
</dbReference>
<evidence type="ECO:0000256" key="2">
    <source>
        <dbReference type="ARBA" id="ARBA00023034"/>
    </source>
</evidence>
<dbReference type="Gene3D" id="1.10.3630.10">
    <property type="entry name" value="yeast vps74-n-term truncation variant domain like"/>
    <property type="match status" value="1"/>
</dbReference>
<evidence type="ECO:0000256" key="3">
    <source>
        <dbReference type="ARBA" id="ARBA00023121"/>
    </source>
</evidence>